<reference evidence="1 2" key="1">
    <citation type="submission" date="2015-03" db="EMBL/GenBank/DDBJ databases">
        <authorList>
            <person name="Murphy D."/>
        </authorList>
    </citation>
    <scope>NUCLEOTIDE SEQUENCE [LARGE SCALE GENOMIC DNA]</scope>
    <source>
        <strain evidence="1 2">D16</strain>
    </source>
</reference>
<proteinExistence type="predicted"/>
<protein>
    <recommendedName>
        <fullName evidence="3">DUF4062 domain-containing protein</fullName>
    </recommendedName>
</protein>
<evidence type="ECO:0000313" key="2">
    <source>
        <dbReference type="Proteomes" id="UP000182227"/>
    </source>
</evidence>
<gene>
    <name evidence="1" type="ORF">BN970_00728</name>
</gene>
<name>A0A0U1CY94_9MYCO</name>
<accession>A0A0U1CY94</accession>
<sequence length="344" mass="37273">MGFDAHVLKVLIASPGDTGRERDAIEKALHGWNNARAEREQIHLAPWRWELHAVPELGGSAQAIIDGQAVDACDVVFAVFNAYLGTATADAASGTAHEIIRAHRAGKPVHVYFSNEPLPRETKPEELQRLNDFKAQMRAEGLLGDYSGIEDLQFKVRDAIEHDLKGLDLGKVIIRSNKADQARKVMNYRTSVSILGPGVWRVKTHNHSTGPVTGLNVHVSAVDADGNVITKSIQRSKDVLSNQDIFARVIGDALSGGLRPVIGAGNAMMASRGLTPTIQPQYQDVLVAHVADGFPSGLAPDESAVALYVLPPNTSPLVRIEFKDEAGIGWVRTNDEEPERISTP</sequence>
<evidence type="ECO:0000313" key="1">
    <source>
        <dbReference type="EMBL" id="CQD04433.1"/>
    </source>
</evidence>
<evidence type="ECO:0008006" key="3">
    <source>
        <dbReference type="Google" id="ProtNLM"/>
    </source>
</evidence>
<dbReference type="Proteomes" id="UP000182227">
    <property type="component" value="Unassembled WGS sequence"/>
</dbReference>
<dbReference type="EMBL" id="CTEF01000001">
    <property type="protein sequence ID" value="CQD04433.1"/>
    <property type="molecule type" value="Genomic_DNA"/>
</dbReference>
<dbReference type="AlphaFoldDB" id="A0A0U1CY94"/>
<dbReference type="RefSeq" id="WP_131721948.1">
    <property type="nucleotide sequence ID" value="NZ_JACKVA010000035.1"/>
</dbReference>
<organism evidence="1 2">
    <name type="scientific">Mycolicibacterium conceptionense</name>
    <dbReference type="NCBI Taxonomy" id="451644"/>
    <lineage>
        <taxon>Bacteria</taxon>
        <taxon>Bacillati</taxon>
        <taxon>Actinomycetota</taxon>
        <taxon>Actinomycetes</taxon>
        <taxon>Mycobacteriales</taxon>
        <taxon>Mycobacteriaceae</taxon>
        <taxon>Mycolicibacterium</taxon>
    </lineage>
</organism>
<dbReference type="Gene3D" id="3.40.50.450">
    <property type="match status" value="1"/>
</dbReference>
<dbReference type="SUPFAM" id="SSF52309">
    <property type="entry name" value="N-(deoxy)ribosyltransferase-like"/>
    <property type="match status" value="1"/>
</dbReference>
<dbReference type="GeneID" id="44296878"/>